<dbReference type="Gene3D" id="3.40.50.1010">
    <property type="entry name" value="5'-nuclease"/>
    <property type="match status" value="1"/>
</dbReference>
<dbReference type="EMBL" id="JBHSJJ010000003">
    <property type="protein sequence ID" value="MFC4871148.1"/>
    <property type="molecule type" value="Genomic_DNA"/>
</dbReference>
<dbReference type="RefSeq" id="WP_377062354.1">
    <property type="nucleotide sequence ID" value="NZ_JBHSJJ010000003.1"/>
</dbReference>
<proteinExistence type="predicted"/>
<reference evidence="3" key="1">
    <citation type="journal article" date="2019" name="Int. J. Syst. Evol. Microbiol.">
        <title>The Global Catalogue of Microorganisms (GCM) 10K type strain sequencing project: providing services to taxonomists for standard genome sequencing and annotation.</title>
        <authorList>
            <consortium name="The Broad Institute Genomics Platform"/>
            <consortium name="The Broad Institute Genome Sequencing Center for Infectious Disease"/>
            <person name="Wu L."/>
            <person name="Ma J."/>
        </authorList>
    </citation>
    <scope>NUCLEOTIDE SEQUENCE [LARGE SCALE GENOMIC DNA]</scope>
    <source>
        <strain evidence="3">CGMCC 4.7466</strain>
    </source>
</reference>
<evidence type="ECO:0000313" key="2">
    <source>
        <dbReference type="EMBL" id="MFC4871148.1"/>
    </source>
</evidence>
<gene>
    <name evidence="2" type="ORF">ACFPFU_05580</name>
</gene>
<accession>A0ABV9SXV9</accession>
<dbReference type="InterPro" id="IPR002716">
    <property type="entry name" value="PIN_dom"/>
</dbReference>
<evidence type="ECO:0000259" key="1">
    <source>
        <dbReference type="Pfam" id="PF01850"/>
    </source>
</evidence>
<protein>
    <submittedName>
        <fullName evidence="2">Type II toxin-antitoxin system VapC family toxin</fullName>
    </submittedName>
</protein>
<organism evidence="2 3">
    <name type="scientific">Negadavirga shengliensis</name>
    <dbReference type="NCBI Taxonomy" id="1389218"/>
    <lineage>
        <taxon>Bacteria</taxon>
        <taxon>Pseudomonadati</taxon>
        <taxon>Bacteroidota</taxon>
        <taxon>Cytophagia</taxon>
        <taxon>Cytophagales</taxon>
        <taxon>Cyclobacteriaceae</taxon>
        <taxon>Negadavirga</taxon>
    </lineage>
</organism>
<dbReference type="InterPro" id="IPR029060">
    <property type="entry name" value="PIN-like_dom_sf"/>
</dbReference>
<feature type="domain" description="PIN" evidence="1">
    <location>
        <begin position="4"/>
        <end position="121"/>
    </location>
</feature>
<evidence type="ECO:0000313" key="3">
    <source>
        <dbReference type="Proteomes" id="UP001595818"/>
    </source>
</evidence>
<dbReference type="Pfam" id="PF01850">
    <property type="entry name" value="PIN"/>
    <property type="match status" value="1"/>
</dbReference>
<name>A0ABV9SXV9_9BACT</name>
<keyword evidence="3" id="KW-1185">Reference proteome</keyword>
<dbReference type="SUPFAM" id="SSF88723">
    <property type="entry name" value="PIN domain-like"/>
    <property type="match status" value="1"/>
</dbReference>
<sequence length="139" mass="15919">MESILIDAGPLIALFNKRDRFHPQSIAFLKGFQGRLYTTWPVITEAFRMLDFNVNAQINLLQWIHRGGLTLFPLGESHIQRLIGLCEKYDDVPMDLADASLIVAAENKGITKIASIDSDFCIYRDVRNRYLTNVFYGEH</sequence>
<comment type="caution">
    <text evidence="2">The sequence shown here is derived from an EMBL/GenBank/DDBJ whole genome shotgun (WGS) entry which is preliminary data.</text>
</comment>
<dbReference type="Proteomes" id="UP001595818">
    <property type="component" value="Unassembled WGS sequence"/>
</dbReference>